<evidence type="ECO:0000313" key="2">
    <source>
        <dbReference type="EMBL" id="MEO1770734.1"/>
    </source>
</evidence>
<keyword evidence="3" id="KW-1185">Reference proteome</keyword>
<sequence length="108" mass="13130">MRKYSKILLVFILIIGFFFVYTVMFRKLRYESKFDQSFVSPNNETKIFVRYDYISRPSVFLENGKEIFNYEGPGFMETIQFDVEWLEGDTFILYNNQVNERYKVEIPK</sequence>
<evidence type="ECO:0000313" key="3">
    <source>
        <dbReference type="Proteomes" id="UP000664357"/>
    </source>
</evidence>
<evidence type="ECO:0008006" key="4">
    <source>
        <dbReference type="Google" id="ProtNLM"/>
    </source>
</evidence>
<reference evidence="2 3" key="1">
    <citation type="submission" date="2021-03" db="EMBL/GenBank/DDBJ databases">
        <authorList>
            <person name="Gilmore M.S."/>
            <person name="Schwartzman J."/>
            <person name="Van Tyne D."/>
            <person name="Martin M."/>
            <person name="Earl A.M."/>
            <person name="Manson A.L."/>
            <person name="Straub T."/>
            <person name="Salamzade R."/>
            <person name="Saavedra J."/>
            <person name="Lebreton F."/>
            <person name="Prichula J."/>
            <person name="Schaufler K."/>
            <person name="Gaca A."/>
            <person name="Sgardioli B."/>
            <person name="Wagenaar J."/>
            <person name="Strong T."/>
        </authorList>
    </citation>
    <scope>NUCLEOTIDE SEQUENCE [LARGE SCALE GENOMIC DNA]</scope>
    <source>
        <strain evidence="2 3">665A</strain>
    </source>
</reference>
<gene>
    <name evidence="2" type="ORF">JZO67_002687</name>
</gene>
<feature type="transmembrane region" description="Helical" evidence="1">
    <location>
        <begin position="6"/>
        <end position="24"/>
    </location>
</feature>
<dbReference type="RefSeq" id="WP_207703687.1">
    <property type="nucleotide sequence ID" value="NZ_JAFREL020000002.1"/>
</dbReference>
<organism evidence="2 3">
    <name type="scientific">Candidatus Enterococcus ferrettii</name>
    <dbReference type="NCBI Taxonomy" id="2815324"/>
    <lineage>
        <taxon>Bacteria</taxon>
        <taxon>Bacillati</taxon>
        <taxon>Bacillota</taxon>
        <taxon>Bacilli</taxon>
        <taxon>Lactobacillales</taxon>
        <taxon>Enterococcaceae</taxon>
        <taxon>Enterococcus</taxon>
    </lineage>
</organism>
<evidence type="ECO:0000256" key="1">
    <source>
        <dbReference type="SAM" id="Phobius"/>
    </source>
</evidence>
<comment type="caution">
    <text evidence="2">The sequence shown here is derived from an EMBL/GenBank/DDBJ whole genome shotgun (WGS) entry which is preliminary data.</text>
</comment>
<reference evidence="2 3" key="2">
    <citation type="submission" date="2024-02" db="EMBL/GenBank/DDBJ databases">
        <title>The Genome Sequence of Enterococcus sp. DIV0159.</title>
        <authorList>
            <person name="Earl A."/>
            <person name="Manson A."/>
            <person name="Gilmore M."/>
            <person name="Sanders J."/>
            <person name="Shea T."/>
            <person name="Howe W."/>
            <person name="Livny J."/>
            <person name="Cuomo C."/>
            <person name="Neafsey D."/>
            <person name="Birren B."/>
        </authorList>
    </citation>
    <scope>NUCLEOTIDE SEQUENCE [LARGE SCALE GENOMIC DNA]</scope>
    <source>
        <strain evidence="2 3">665A</strain>
    </source>
</reference>
<keyword evidence="1" id="KW-0472">Membrane</keyword>
<proteinExistence type="predicted"/>
<keyword evidence="1" id="KW-1133">Transmembrane helix</keyword>
<keyword evidence="1" id="KW-0812">Transmembrane</keyword>
<accession>A0ABV0EQ17</accession>
<name>A0ABV0EQ17_9ENTE</name>
<dbReference type="EMBL" id="JAFREL020000002">
    <property type="protein sequence ID" value="MEO1770734.1"/>
    <property type="molecule type" value="Genomic_DNA"/>
</dbReference>
<dbReference type="Proteomes" id="UP000664357">
    <property type="component" value="Unassembled WGS sequence"/>
</dbReference>
<protein>
    <recommendedName>
        <fullName evidence="4">DUF3139 domain-containing protein</fullName>
    </recommendedName>
</protein>